<dbReference type="Proteomes" id="UP001324427">
    <property type="component" value="Unassembled WGS sequence"/>
</dbReference>
<dbReference type="Pfam" id="PF26639">
    <property type="entry name" value="Het-6_barrel"/>
    <property type="match status" value="1"/>
</dbReference>
<evidence type="ECO:0000313" key="3">
    <source>
        <dbReference type="Proteomes" id="UP001324427"/>
    </source>
</evidence>
<gene>
    <name evidence="2" type="ORF">LTR36_009764</name>
</gene>
<dbReference type="Pfam" id="PF06985">
    <property type="entry name" value="HET"/>
    <property type="match status" value="1"/>
</dbReference>
<sequence>MRTSTLWIDAICLDQNDYAELSRQVPRMHDIYSLAWMSTLWLGVEDASSTRALKTFRYLGDQIVAEADTGLLFCSPNAVELEWYDPDHELPFTQDAWDGVRTLLERPWFHRLWVVQEIQPGAVVQCGHERVPVAAFTEAVYCLYSKARLPRGLRPHLEQATGTLARLPALCFTRLLYRAATFKACTDPRDKIYGLLGLAPRKFAAGVKVDYGEGNTAADVYAMTFLNHAEIAQRLEHFHNCFTGGEITANAPSWVPDWYSDVPGETYIRAQFATNTSRAHYTVSYRDRTRPGDKSRPDVLQVRGVRCGVVSQVSEPVPPRLDKREAIRRVRQWQPGNMDTSTYKPTGGSTRKAYAITLNCNILKEREPDWILSPTDVWVKQDFGDQALFGGDADAASPVHEAPHSNIRSDVADALQCCADRLFFRTHEGHMGLGPADTQAGDVIAIFLGCSTPLVLRPSDRGSDHFSVVGECFIHGLHDATVLLGPLPQPWVGIAAWVEGDRRCLRFLNAETQEVTREDPRLEPQDDWERVEHLVDGDAPTLYDYFRQKKTEELINYDPRLEPEKLEARGVQLDWFCLV</sequence>
<proteinExistence type="predicted"/>
<dbReference type="PANTHER" id="PTHR24148:SF64">
    <property type="entry name" value="HETEROKARYON INCOMPATIBILITY DOMAIN-CONTAINING PROTEIN"/>
    <property type="match status" value="1"/>
</dbReference>
<accession>A0AAV9J5I4</accession>
<dbReference type="InterPro" id="IPR052895">
    <property type="entry name" value="HetReg/Transcr_Mod"/>
</dbReference>
<dbReference type="InterPro" id="IPR010730">
    <property type="entry name" value="HET"/>
</dbReference>
<protein>
    <recommendedName>
        <fullName evidence="1">Heterokaryon incompatibility domain-containing protein</fullName>
    </recommendedName>
</protein>
<feature type="domain" description="Heterokaryon incompatibility" evidence="1">
    <location>
        <begin position="4"/>
        <end position="117"/>
    </location>
</feature>
<evidence type="ECO:0000313" key="2">
    <source>
        <dbReference type="EMBL" id="KAK4540099.1"/>
    </source>
</evidence>
<dbReference type="PANTHER" id="PTHR24148">
    <property type="entry name" value="ANKYRIN REPEAT DOMAIN-CONTAINING PROTEIN 39 HOMOLOG-RELATED"/>
    <property type="match status" value="1"/>
</dbReference>
<comment type="caution">
    <text evidence="2">The sequence shown here is derived from an EMBL/GenBank/DDBJ whole genome shotgun (WGS) entry which is preliminary data.</text>
</comment>
<dbReference type="AlphaFoldDB" id="A0AAV9J5I4"/>
<evidence type="ECO:0000259" key="1">
    <source>
        <dbReference type="Pfam" id="PF06985"/>
    </source>
</evidence>
<dbReference type="EMBL" id="JAVFHQ010000074">
    <property type="protein sequence ID" value="KAK4540099.1"/>
    <property type="molecule type" value="Genomic_DNA"/>
</dbReference>
<name>A0AAV9J5I4_9PEZI</name>
<keyword evidence="3" id="KW-1185">Reference proteome</keyword>
<reference evidence="2 3" key="1">
    <citation type="submission" date="2021-11" db="EMBL/GenBank/DDBJ databases">
        <title>Black yeast isolated from Biological Soil Crust.</title>
        <authorList>
            <person name="Kurbessoian T."/>
        </authorList>
    </citation>
    <scope>NUCLEOTIDE SEQUENCE [LARGE SCALE GENOMIC DNA]</scope>
    <source>
        <strain evidence="2 3">CCFEE 5522</strain>
    </source>
</reference>
<organism evidence="2 3">
    <name type="scientific">Oleoguttula mirabilis</name>
    <dbReference type="NCBI Taxonomy" id="1507867"/>
    <lineage>
        <taxon>Eukaryota</taxon>
        <taxon>Fungi</taxon>
        <taxon>Dikarya</taxon>
        <taxon>Ascomycota</taxon>
        <taxon>Pezizomycotina</taxon>
        <taxon>Dothideomycetes</taxon>
        <taxon>Dothideomycetidae</taxon>
        <taxon>Mycosphaerellales</taxon>
        <taxon>Teratosphaeriaceae</taxon>
        <taxon>Oleoguttula</taxon>
    </lineage>
</organism>